<dbReference type="PANTHER" id="PTHR37828:SF1">
    <property type="entry name" value="YCII-RELATED DOMAIN-CONTAINING PROTEIN"/>
    <property type="match status" value="1"/>
</dbReference>
<comment type="similarity">
    <text evidence="1">Belongs to the YciI family.</text>
</comment>
<dbReference type="InterPro" id="IPR011008">
    <property type="entry name" value="Dimeric_a/b-barrel"/>
</dbReference>
<gene>
    <name evidence="3" type="ORF">NGF19_12050</name>
</gene>
<dbReference type="Pfam" id="PF03795">
    <property type="entry name" value="YCII"/>
    <property type="match status" value="1"/>
</dbReference>
<dbReference type="Proteomes" id="UP001523219">
    <property type="component" value="Unassembled WGS sequence"/>
</dbReference>
<dbReference type="PANTHER" id="PTHR37828">
    <property type="entry name" value="GSR2449 PROTEIN"/>
    <property type="match status" value="1"/>
</dbReference>
<evidence type="ECO:0000313" key="3">
    <source>
        <dbReference type="EMBL" id="MCN9241514.1"/>
    </source>
</evidence>
<organism evidence="3 4">
    <name type="scientific">Streptomyces macrolidinus</name>
    <dbReference type="NCBI Taxonomy" id="2952607"/>
    <lineage>
        <taxon>Bacteria</taxon>
        <taxon>Bacillati</taxon>
        <taxon>Actinomycetota</taxon>
        <taxon>Actinomycetes</taxon>
        <taxon>Kitasatosporales</taxon>
        <taxon>Streptomycetaceae</taxon>
        <taxon>Streptomyces</taxon>
    </lineage>
</organism>
<name>A0ABT0ZD60_9ACTN</name>
<comment type="caution">
    <text evidence="3">The sequence shown here is derived from an EMBL/GenBank/DDBJ whole genome shotgun (WGS) entry which is preliminary data.</text>
</comment>
<dbReference type="InterPro" id="IPR005545">
    <property type="entry name" value="YCII"/>
</dbReference>
<reference evidence="3 4" key="1">
    <citation type="submission" date="2022-05" db="EMBL/GenBank/DDBJ databases">
        <title>Streptomyces sp. nov. RY43-2 isolated from soil of a peat swamp forest.</title>
        <authorList>
            <person name="Kanchanasin P."/>
            <person name="Tanasupawat S."/>
            <person name="Phongsopitanun W."/>
        </authorList>
    </citation>
    <scope>NUCLEOTIDE SEQUENCE [LARGE SCALE GENOMIC DNA]</scope>
    <source>
        <strain evidence="3 4">RY43-2</strain>
    </source>
</reference>
<evidence type="ECO:0000256" key="1">
    <source>
        <dbReference type="ARBA" id="ARBA00007689"/>
    </source>
</evidence>
<feature type="domain" description="YCII-related" evidence="2">
    <location>
        <begin position="1"/>
        <end position="80"/>
    </location>
</feature>
<dbReference type="EMBL" id="JAMWMR010000008">
    <property type="protein sequence ID" value="MCN9241514.1"/>
    <property type="molecule type" value="Genomic_DNA"/>
</dbReference>
<sequence>MFLITFTYRAPLATIDELKDEHYTNPDGLFAQGLVRLAGRMEPRTGGLVIAEGSRKAVEAAVASDPFVIAGAAEARIVEFHPTWGDLATPAAS</sequence>
<accession>A0ABT0ZD60</accession>
<proteinExistence type="inferred from homology"/>
<evidence type="ECO:0000259" key="2">
    <source>
        <dbReference type="Pfam" id="PF03795"/>
    </source>
</evidence>
<dbReference type="RefSeq" id="WP_252424784.1">
    <property type="nucleotide sequence ID" value="NZ_JAMWMR010000008.1"/>
</dbReference>
<evidence type="ECO:0000313" key="4">
    <source>
        <dbReference type="Proteomes" id="UP001523219"/>
    </source>
</evidence>
<keyword evidence="4" id="KW-1185">Reference proteome</keyword>
<dbReference type="SUPFAM" id="SSF54909">
    <property type="entry name" value="Dimeric alpha+beta barrel"/>
    <property type="match status" value="1"/>
</dbReference>
<protein>
    <submittedName>
        <fullName evidence="3">YciI family protein</fullName>
    </submittedName>
</protein>